<name>A0A517WSZ0_9PLAN</name>
<feature type="transmembrane region" description="Helical" evidence="2">
    <location>
        <begin position="116"/>
        <end position="143"/>
    </location>
</feature>
<gene>
    <name evidence="3" type="ORF">V202x_17390</name>
</gene>
<dbReference type="EMBL" id="CP037422">
    <property type="protein sequence ID" value="QDU08371.1"/>
    <property type="molecule type" value="Genomic_DNA"/>
</dbReference>
<dbReference type="RefSeq" id="WP_145172956.1">
    <property type="nucleotide sequence ID" value="NZ_CP037422.1"/>
</dbReference>
<evidence type="ECO:0000256" key="1">
    <source>
        <dbReference type="SAM" id="MobiDB-lite"/>
    </source>
</evidence>
<feature type="region of interest" description="Disordered" evidence="1">
    <location>
        <begin position="87"/>
        <end position="112"/>
    </location>
</feature>
<keyword evidence="2" id="KW-0472">Membrane</keyword>
<accession>A0A517WSZ0</accession>
<feature type="transmembrane region" description="Helical" evidence="2">
    <location>
        <begin position="12"/>
        <end position="38"/>
    </location>
</feature>
<organism evidence="3 4">
    <name type="scientific">Gimesia aquarii</name>
    <dbReference type="NCBI Taxonomy" id="2527964"/>
    <lineage>
        <taxon>Bacteria</taxon>
        <taxon>Pseudomonadati</taxon>
        <taxon>Planctomycetota</taxon>
        <taxon>Planctomycetia</taxon>
        <taxon>Planctomycetales</taxon>
        <taxon>Planctomycetaceae</taxon>
        <taxon>Gimesia</taxon>
    </lineage>
</organism>
<keyword evidence="2" id="KW-0812">Transmembrane</keyword>
<reference evidence="3 4" key="1">
    <citation type="submission" date="2019-03" db="EMBL/GenBank/DDBJ databases">
        <title>Deep-cultivation of Planctomycetes and their phenomic and genomic characterization uncovers novel biology.</title>
        <authorList>
            <person name="Wiegand S."/>
            <person name="Jogler M."/>
            <person name="Boedeker C."/>
            <person name="Pinto D."/>
            <person name="Vollmers J."/>
            <person name="Rivas-Marin E."/>
            <person name="Kohn T."/>
            <person name="Peeters S.H."/>
            <person name="Heuer A."/>
            <person name="Rast P."/>
            <person name="Oberbeckmann S."/>
            <person name="Bunk B."/>
            <person name="Jeske O."/>
            <person name="Meyerdierks A."/>
            <person name="Storesund J.E."/>
            <person name="Kallscheuer N."/>
            <person name="Luecker S."/>
            <person name="Lage O.M."/>
            <person name="Pohl T."/>
            <person name="Merkel B.J."/>
            <person name="Hornburger P."/>
            <person name="Mueller R.-W."/>
            <person name="Bruemmer F."/>
            <person name="Labrenz M."/>
            <person name="Spormann A.M."/>
            <person name="Op den Camp H."/>
            <person name="Overmann J."/>
            <person name="Amann R."/>
            <person name="Jetten M.S.M."/>
            <person name="Mascher T."/>
            <person name="Medema M.H."/>
            <person name="Devos D.P."/>
            <person name="Kaster A.-K."/>
            <person name="Ovreas L."/>
            <person name="Rohde M."/>
            <person name="Galperin M.Y."/>
            <person name="Jogler C."/>
        </authorList>
    </citation>
    <scope>NUCLEOTIDE SEQUENCE [LARGE SCALE GENOMIC DNA]</scope>
    <source>
        <strain evidence="3 4">V202</strain>
    </source>
</reference>
<protein>
    <submittedName>
        <fullName evidence="3">Uncharacterized protein</fullName>
    </submittedName>
</protein>
<proteinExistence type="predicted"/>
<evidence type="ECO:0000313" key="4">
    <source>
        <dbReference type="Proteomes" id="UP000318384"/>
    </source>
</evidence>
<evidence type="ECO:0000313" key="3">
    <source>
        <dbReference type="EMBL" id="QDU08371.1"/>
    </source>
</evidence>
<keyword evidence="2" id="KW-1133">Transmembrane helix</keyword>
<feature type="transmembrane region" description="Helical" evidence="2">
    <location>
        <begin position="182"/>
        <end position="207"/>
    </location>
</feature>
<feature type="compositionally biased region" description="Basic residues" evidence="1">
    <location>
        <begin position="103"/>
        <end position="112"/>
    </location>
</feature>
<dbReference type="Proteomes" id="UP000318384">
    <property type="component" value="Chromosome"/>
</dbReference>
<dbReference type="AlphaFoldDB" id="A0A517WSZ0"/>
<sequence length="215" mass="23042">MLFMLGKLIVKGYGLLLAMAVGGLVFANLFGLIAFFVLAQEWVSDRLQASGGTESVLWWMHCGWFVGAGLALFGTVTQNQKIKKRSFQVSVDHEDEPETPAPKKQKKKRRTKPSGILSSIGVFSLFGGFLGLMLGGSLVLFWFSLTYSPFAPAGWASSVSVEQRQEPGSGQTKSMMTTNHPVAFYLFGTPIVLGITAGALAGGIGAAMGKVEDIE</sequence>
<evidence type="ECO:0000256" key="2">
    <source>
        <dbReference type="SAM" id="Phobius"/>
    </source>
</evidence>
<feature type="transmembrane region" description="Helical" evidence="2">
    <location>
        <begin position="58"/>
        <end position="76"/>
    </location>
</feature>
<dbReference type="OrthoDB" id="292327at2"/>
<keyword evidence="4" id="KW-1185">Reference proteome</keyword>